<dbReference type="STRING" id="7719.ENSCINP00000005771"/>
<keyword evidence="5" id="KW-1185">Reference proteome</keyword>
<keyword evidence="2" id="KW-0732">Signal</keyword>
<dbReference type="OMA" id="CKAIMHE"/>
<name>F6WYY0_CIOIN</name>
<dbReference type="EMBL" id="EAAA01000095">
    <property type="status" value="NOT_ANNOTATED_CDS"/>
    <property type="molecule type" value="Genomic_DNA"/>
</dbReference>
<evidence type="ECO:0000256" key="2">
    <source>
        <dbReference type="SAM" id="SignalP"/>
    </source>
</evidence>
<reference evidence="4" key="2">
    <citation type="journal article" date="2008" name="Genome Biol.">
        <title>Improved genome assembly and evidence-based global gene model set for the chordate Ciona intestinalis: new insight into intron and operon populations.</title>
        <authorList>
            <person name="Satou Y."/>
            <person name="Mineta K."/>
            <person name="Ogasawara M."/>
            <person name="Sasakura Y."/>
            <person name="Shoguchi E."/>
            <person name="Ueno K."/>
            <person name="Yamada L."/>
            <person name="Matsumoto J."/>
            <person name="Wasserscheid J."/>
            <person name="Dewar K."/>
            <person name="Wiley G.B."/>
            <person name="Macmil S.L."/>
            <person name="Roe B.A."/>
            <person name="Zeller R.W."/>
            <person name="Hastings K.E."/>
            <person name="Lemaire P."/>
            <person name="Lindquist E."/>
            <person name="Endo T."/>
            <person name="Hotta K."/>
            <person name="Inaba K."/>
        </authorList>
    </citation>
    <scope>NUCLEOTIDE SEQUENCE [LARGE SCALE GENOMIC DNA]</scope>
    <source>
        <strain evidence="4">wild type</strain>
    </source>
</reference>
<reference evidence="5" key="1">
    <citation type="journal article" date="2002" name="Science">
        <title>The draft genome of Ciona intestinalis: insights into chordate and vertebrate origins.</title>
        <authorList>
            <person name="Dehal P."/>
            <person name="Satou Y."/>
            <person name="Campbell R.K."/>
            <person name="Chapman J."/>
            <person name="Degnan B."/>
            <person name="De Tomaso A."/>
            <person name="Davidson B."/>
            <person name="Di Gregorio A."/>
            <person name="Gelpke M."/>
            <person name="Goodstein D.M."/>
            <person name="Harafuji N."/>
            <person name="Hastings K.E."/>
            <person name="Ho I."/>
            <person name="Hotta K."/>
            <person name="Huang W."/>
            <person name="Kawashima T."/>
            <person name="Lemaire P."/>
            <person name="Martinez D."/>
            <person name="Meinertzhagen I.A."/>
            <person name="Necula S."/>
            <person name="Nonaka M."/>
            <person name="Putnam N."/>
            <person name="Rash S."/>
            <person name="Saiga H."/>
            <person name="Satake M."/>
            <person name="Terry A."/>
            <person name="Yamada L."/>
            <person name="Wang H.G."/>
            <person name="Awazu S."/>
            <person name="Azumi K."/>
            <person name="Boore J."/>
            <person name="Branno M."/>
            <person name="Chin-Bow S."/>
            <person name="DeSantis R."/>
            <person name="Doyle S."/>
            <person name="Francino P."/>
            <person name="Keys D.N."/>
            <person name="Haga S."/>
            <person name="Hayashi H."/>
            <person name="Hino K."/>
            <person name="Imai K.S."/>
            <person name="Inaba K."/>
            <person name="Kano S."/>
            <person name="Kobayashi K."/>
            <person name="Kobayashi M."/>
            <person name="Lee B.I."/>
            <person name="Makabe K.W."/>
            <person name="Manohar C."/>
            <person name="Matassi G."/>
            <person name="Medina M."/>
            <person name="Mochizuki Y."/>
            <person name="Mount S."/>
            <person name="Morishita T."/>
            <person name="Miura S."/>
            <person name="Nakayama A."/>
            <person name="Nishizaka S."/>
            <person name="Nomoto H."/>
            <person name="Ohta F."/>
            <person name="Oishi K."/>
            <person name="Rigoutsos I."/>
            <person name="Sano M."/>
            <person name="Sasaki A."/>
            <person name="Sasakura Y."/>
            <person name="Shoguchi E."/>
            <person name="Shin-i T."/>
            <person name="Spagnuolo A."/>
            <person name="Stainier D."/>
            <person name="Suzuki M.M."/>
            <person name="Tassy O."/>
            <person name="Takatori N."/>
            <person name="Tokuoka M."/>
            <person name="Yagi K."/>
            <person name="Yoshizaki F."/>
            <person name="Wada S."/>
            <person name="Zhang C."/>
            <person name="Hyatt P.D."/>
            <person name="Larimer F."/>
            <person name="Detter C."/>
            <person name="Doggett N."/>
            <person name="Glavina T."/>
            <person name="Hawkins T."/>
            <person name="Richardson P."/>
            <person name="Lucas S."/>
            <person name="Kohara Y."/>
            <person name="Levine M."/>
            <person name="Satoh N."/>
            <person name="Rokhsar D.S."/>
        </authorList>
    </citation>
    <scope>NUCLEOTIDE SEQUENCE [LARGE SCALE GENOMIC DNA]</scope>
</reference>
<accession>F6WYY0</accession>
<dbReference type="Ensembl" id="ENSCINT00000005771.3">
    <property type="protein sequence ID" value="ENSCINP00000005771.3"/>
    <property type="gene ID" value="ENSCING00000002824.3"/>
</dbReference>
<feature type="chain" id="PRO_5003350108" description="DUF3456 domain-containing protein" evidence="2">
    <location>
        <begin position="19"/>
        <end position="93"/>
    </location>
</feature>
<feature type="domain" description="DUF3456" evidence="3">
    <location>
        <begin position="25"/>
        <end position="92"/>
    </location>
</feature>
<proteinExistence type="inferred from homology"/>
<feature type="signal peptide" evidence="2">
    <location>
        <begin position="1"/>
        <end position="18"/>
    </location>
</feature>
<dbReference type="HOGENOM" id="CLU_2404959_0_0_1"/>
<dbReference type="AlphaFoldDB" id="F6WYY0"/>
<dbReference type="Proteomes" id="UP000008144">
    <property type="component" value="Chromosome 1"/>
</dbReference>
<evidence type="ECO:0000259" key="3">
    <source>
        <dbReference type="Pfam" id="PF11938"/>
    </source>
</evidence>
<evidence type="ECO:0000313" key="5">
    <source>
        <dbReference type="Proteomes" id="UP000008144"/>
    </source>
</evidence>
<dbReference type="InterPro" id="IPR021852">
    <property type="entry name" value="DUF3456"/>
</dbReference>
<reference evidence="4" key="4">
    <citation type="submission" date="2025-09" db="UniProtKB">
        <authorList>
            <consortium name="Ensembl"/>
        </authorList>
    </citation>
    <scope>IDENTIFICATION</scope>
</reference>
<comment type="similarity">
    <text evidence="1">Belongs to the canopy family.</text>
</comment>
<dbReference type="PANTHER" id="PTHR13341:SF2">
    <property type="entry name" value="PROTEIN SEELE"/>
    <property type="match status" value="1"/>
</dbReference>
<organism evidence="4 5">
    <name type="scientific">Ciona intestinalis</name>
    <name type="common">Transparent sea squirt</name>
    <name type="synonym">Ascidia intestinalis</name>
    <dbReference type="NCBI Taxonomy" id="7719"/>
    <lineage>
        <taxon>Eukaryota</taxon>
        <taxon>Metazoa</taxon>
        <taxon>Chordata</taxon>
        <taxon>Tunicata</taxon>
        <taxon>Ascidiacea</taxon>
        <taxon>Phlebobranchia</taxon>
        <taxon>Cionidae</taxon>
        <taxon>Ciona</taxon>
    </lineage>
</organism>
<dbReference type="InterPro" id="IPR042415">
    <property type="entry name" value="CNPY"/>
</dbReference>
<sequence length="93" mass="10434">MNAVYLLLLISIIPLVACKKDLNLYCGACKAIMHEVDYSIQQVDPNKKIDVGSFRVDPNGKTRTVQKSYARSESHLTGLLERVCSEISDNYVE</sequence>
<evidence type="ECO:0000256" key="1">
    <source>
        <dbReference type="ARBA" id="ARBA00007285"/>
    </source>
</evidence>
<dbReference type="PANTHER" id="PTHR13341">
    <property type="entry name" value="MIR-INTERACTING SAPOSIN-LIKE PROTEIN"/>
    <property type="match status" value="1"/>
</dbReference>
<dbReference type="Pfam" id="PF11938">
    <property type="entry name" value="DUF3456"/>
    <property type="match status" value="1"/>
</dbReference>
<reference evidence="4" key="3">
    <citation type="submission" date="2025-08" db="UniProtKB">
        <authorList>
            <consortium name="Ensembl"/>
        </authorList>
    </citation>
    <scope>IDENTIFICATION</scope>
</reference>
<dbReference type="GeneTree" id="ENSGT00940000168977"/>
<protein>
    <recommendedName>
        <fullName evidence="3">DUF3456 domain-containing protein</fullName>
    </recommendedName>
</protein>
<evidence type="ECO:0000313" key="4">
    <source>
        <dbReference type="Ensembl" id="ENSCINP00000005771.3"/>
    </source>
</evidence>
<dbReference type="InParanoid" id="F6WYY0"/>